<evidence type="ECO:0000256" key="2">
    <source>
        <dbReference type="SAM" id="Phobius"/>
    </source>
</evidence>
<reference evidence="3 4" key="1">
    <citation type="submission" date="2023-07" db="EMBL/GenBank/DDBJ databases">
        <title>Comparative genomics of wheat-associated soil bacteria to identify genetic determinants of phenazine resistance.</title>
        <authorList>
            <person name="Mouncey N."/>
        </authorList>
    </citation>
    <scope>NUCLEOTIDE SEQUENCE [LARGE SCALE GENOMIC DNA]</scope>
    <source>
        <strain evidence="3 4">W2I16</strain>
    </source>
</reference>
<evidence type="ECO:0000256" key="1">
    <source>
        <dbReference type="SAM" id="MobiDB-lite"/>
    </source>
</evidence>
<dbReference type="EMBL" id="JAUSZS010000006">
    <property type="protein sequence ID" value="MDQ0935161.1"/>
    <property type="molecule type" value="Genomic_DNA"/>
</dbReference>
<feature type="region of interest" description="Disordered" evidence="1">
    <location>
        <begin position="1"/>
        <end position="21"/>
    </location>
</feature>
<evidence type="ECO:0000313" key="3">
    <source>
        <dbReference type="EMBL" id="MDQ0935161.1"/>
    </source>
</evidence>
<proteinExistence type="predicted"/>
<feature type="transmembrane region" description="Helical" evidence="2">
    <location>
        <begin position="25"/>
        <end position="50"/>
    </location>
</feature>
<protein>
    <submittedName>
        <fullName evidence="3">Uncharacterized protein</fullName>
    </submittedName>
</protein>
<keyword evidence="2" id="KW-1133">Transmembrane helix</keyword>
<sequence>MHMKRNRRPAAPATKSRRKRRLREAATFSLLRGLAYGLGTGTAGLLLYWLQQYL</sequence>
<organism evidence="3 4">
    <name type="scientific">Streptomyces turgidiscabies</name>
    <dbReference type="NCBI Taxonomy" id="85558"/>
    <lineage>
        <taxon>Bacteria</taxon>
        <taxon>Bacillati</taxon>
        <taxon>Actinomycetota</taxon>
        <taxon>Actinomycetes</taxon>
        <taxon>Kitasatosporales</taxon>
        <taxon>Streptomycetaceae</taxon>
        <taxon>Streptomyces</taxon>
    </lineage>
</organism>
<gene>
    <name evidence="3" type="ORF">QFZ49_005132</name>
</gene>
<comment type="caution">
    <text evidence="3">The sequence shown here is derived from an EMBL/GenBank/DDBJ whole genome shotgun (WGS) entry which is preliminary data.</text>
</comment>
<keyword evidence="4" id="KW-1185">Reference proteome</keyword>
<keyword evidence="2" id="KW-0812">Transmembrane</keyword>
<name>A0ABU0RT60_9ACTN</name>
<dbReference type="RefSeq" id="WP_307628764.1">
    <property type="nucleotide sequence ID" value="NZ_JAUSZS010000006.1"/>
</dbReference>
<keyword evidence="2" id="KW-0472">Membrane</keyword>
<dbReference type="Proteomes" id="UP001223072">
    <property type="component" value="Unassembled WGS sequence"/>
</dbReference>
<evidence type="ECO:0000313" key="4">
    <source>
        <dbReference type="Proteomes" id="UP001223072"/>
    </source>
</evidence>
<accession>A0ABU0RT60</accession>